<feature type="compositionally biased region" description="Basic residues" evidence="3">
    <location>
        <begin position="403"/>
        <end position="412"/>
    </location>
</feature>
<dbReference type="Pfam" id="PF00098">
    <property type="entry name" value="zf-CCHC"/>
    <property type="match status" value="1"/>
</dbReference>
<keyword evidence="1" id="KW-0862">Zinc</keyword>
<dbReference type="AlphaFoldDB" id="A0A9J5ZSR7"/>
<dbReference type="EMBL" id="JACXVP010000003">
    <property type="protein sequence ID" value="KAG5615270.1"/>
    <property type="molecule type" value="Genomic_DNA"/>
</dbReference>
<accession>A0A9J5ZSR7</accession>
<dbReference type="Proteomes" id="UP000824120">
    <property type="component" value="Chromosome 3"/>
</dbReference>
<keyword evidence="1" id="KW-0479">Metal-binding</keyword>
<evidence type="ECO:0000259" key="4">
    <source>
        <dbReference type="PROSITE" id="PS50158"/>
    </source>
</evidence>
<dbReference type="PANTHER" id="PTHR33054">
    <property type="entry name" value="CCHC-TYPE DOMAIN-CONTAINING PROTEIN"/>
    <property type="match status" value="1"/>
</dbReference>
<protein>
    <recommendedName>
        <fullName evidence="4">CCHC-type domain-containing protein</fullName>
    </recommendedName>
</protein>
<dbReference type="PANTHER" id="PTHR33054:SF13">
    <property type="entry name" value="CCHC-TYPE DOMAIN-CONTAINING PROTEIN"/>
    <property type="match status" value="1"/>
</dbReference>
<name>A0A9J5ZSR7_SOLCO</name>
<proteinExistence type="predicted"/>
<dbReference type="GO" id="GO:0003676">
    <property type="term" value="F:nucleic acid binding"/>
    <property type="evidence" value="ECO:0007669"/>
    <property type="project" value="InterPro"/>
</dbReference>
<dbReference type="PROSITE" id="PS50158">
    <property type="entry name" value="ZF_CCHC"/>
    <property type="match status" value="1"/>
</dbReference>
<dbReference type="GO" id="GO:0008270">
    <property type="term" value="F:zinc ion binding"/>
    <property type="evidence" value="ECO:0007669"/>
    <property type="project" value="UniProtKB-KW"/>
</dbReference>
<gene>
    <name evidence="5" type="ORF">H5410_015094</name>
</gene>
<dbReference type="OrthoDB" id="1735266at2759"/>
<comment type="caution">
    <text evidence="5">The sequence shown here is derived from an EMBL/GenBank/DDBJ whole genome shotgun (WGS) entry which is preliminary data.</text>
</comment>
<organism evidence="5 6">
    <name type="scientific">Solanum commersonii</name>
    <name type="common">Commerson's wild potato</name>
    <name type="synonym">Commerson's nightshade</name>
    <dbReference type="NCBI Taxonomy" id="4109"/>
    <lineage>
        <taxon>Eukaryota</taxon>
        <taxon>Viridiplantae</taxon>
        <taxon>Streptophyta</taxon>
        <taxon>Embryophyta</taxon>
        <taxon>Tracheophyta</taxon>
        <taxon>Spermatophyta</taxon>
        <taxon>Magnoliopsida</taxon>
        <taxon>eudicotyledons</taxon>
        <taxon>Gunneridae</taxon>
        <taxon>Pentapetalae</taxon>
        <taxon>asterids</taxon>
        <taxon>lamiids</taxon>
        <taxon>Solanales</taxon>
        <taxon>Solanaceae</taxon>
        <taxon>Solanoideae</taxon>
        <taxon>Solaneae</taxon>
        <taxon>Solanum</taxon>
    </lineage>
</organism>
<evidence type="ECO:0000313" key="6">
    <source>
        <dbReference type="Proteomes" id="UP000824120"/>
    </source>
</evidence>
<evidence type="ECO:0000256" key="3">
    <source>
        <dbReference type="SAM" id="MobiDB-lite"/>
    </source>
</evidence>
<feature type="domain" description="CCHC-type" evidence="4">
    <location>
        <begin position="426"/>
        <end position="440"/>
    </location>
</feature>
<dbReference type="Pfam" id="PF24496">
    <property type="entry name" value="DUF7588"/>
    <property type="match status" value="1"/>
</dbReference>
<reference evidence="5 6" key="1">
    <citation type="submission" date="2020-09" db="EMBL/GenBank/DDBJ databases">
        <title>De no assembly of potato wild relative species, Solanum commersonii.</title>
        <authorList>
            <person name="Cho K."/>
        </authorList>
    </citation>
    <scope>NUCLEOTIDE SEQUENCE [LARGE SCALE GENOMIC DNA]</scope>
    <source>
        <strain evidence="5">LZ3.2</strain>
        <tissue evidence="5">Leaf</tissue>
    </source>
</reference>
<keyword evidence="6" id="KW-1185">Reference proteome</keyword>
<dbReference type="InterPro" id="IPR001878">
    <property type="entry name" value="Znf_CCHC"/>
</dbReference>
<evidence type="ECO:0000256" key="2">
    <source>
        <dbReference type="SAM" id="Coils"/>
    </source>
</evidence>
<evidence type="ECO:0000313" key="5">
    <source>
        <dbReference type="EMBL" id="KAG5615270.1"/>
    </source>
</evidence>
<evidence type="ECO:0000256" key="1">
    <source>
        <dbReference type="PROSITE-ProRule" id="PRU00047"/>
    </source>
</evidence>
<dbReference type="Pfam" id="PF24925">
    <property type="entry name" value="DUF7746"/>
    <property type="match status" value="1"/>
</dbReference>
<sequence length="624" mass="73069">MTENQIDFSPSSPARENISKEFQKSRWKPFRNWFFKNFNKEEQILLLSNGEVTKSIFPPLQSFQINKDDKIIHFNVLSKLFEDNIALRTTEHINIMMKQHNYANIYMSILGEHITSIHDKKVANISIQPPSEIGNFKLKDFSDLEDFLEKRFKSGSLKPLKVDNLSGEENSHKKDFSDAINKISEKYARKLVQRIMLMYNTICKANKNSDKTIVDMITTGFTGQLKGWWDNYLNHEQRYKILQAVKQEGEQEFTQNVVYTLVLNIIEHFSGRWLDNSETIRIFLHNLRCKTLTSFRFYKDVFLSKVMELPECNSTHWKSKFINGLLAFFVERVRKTLRGENHSINYEDYSYRKLISACVQGLSLCNEIKLNQQIKRHCISERQQLGEFCEQFALDIPKASSKDKKHSSKNKSSRNDYKEFDKSDTCHKCGRFGHYAKDCRVKKKIKTLDIDDNIKESLCKIMLNSDSRKLETEYSSHEESSTREEDDLCKIYSEFKELSINVIDNGKVIKLLQMVKDPEIRAQIIDKISNTSTSKNHITEDIPPKEGSYTMEEIKNPLLERRKLISSPTTISDLKQEINNLEEDIHRLKEKNVTIELDLIISKDETFMASVLKEGKRKNKSYER</sequence>
<keyword evidence="1" id="KW-0863">Zinc-finger</keyword>
<keyword evidence="2" id="KW-0175">Coiled coil</keyword>
<dbReference type="Gene3D" id="4.10.60.10">
    <property type="entry name" value="Zinc finger, CCHC-type"/>
    <property type="match status" value="1"/>
</dbReference>
<dbReference type="SUPFAM" id="SSF57756">
    <property type="entry name" value="Retrovirus zinc finger-like domains"/>
    <property type="match status" value="1"/>
</dbReference>
<feature type="coiled-coil region" evidence="2">
    <location>
        <begin position="571"/>
        <end position="598"/>
    </location>
</feature>
<dbReference type="InterPro" id="IPR036875">
    <property type="entry name" value="Znf_CCHC_sf"/>
</dbReference>
<feature type="region of interest" description="Disordered" evidence="3">
    <location>
        <begin position="400"/>
        <end position="421"/>
    </location>
</feature>
<dbReference type="InterPro" id="IPR056010">
    <property type="entry name" value="DUF7588"/>
</dbReference>
<dbReference type="InterPro" id="IPR056648">
    <property type="entry name" value="DUF7746"/>
</dbReference>
<dbReference type="SMART" id="SM00343">
    <property type="entry name" value="ZnF_C2HC"/>
    <property type="match status" value="1"/>
</dbReference>